<evidence type="ECO:0000313" key="1">
    <source>
        <dbReference type="EMBL" id="MBO0935082.1"/>
    </source>
</evidence>
<organism evidence="1 2">
    <name type="scientific">Fibrella rubiginis</name>
    <dbReference type="NCBI Taxonomy" id="2817060"/>
    <lineage>
        <taxon>Bacteria</taxon>
        <taxon>Pseudomonadati</taxon>
        <taxon>Bacteroidota</taxon>
        <taxon>Cytophagia</taxon>
        <taxon>Cytophagales</taxon>
        <taxon>Spirosomataceae</taxon>
        <taxon>Fibrella</taxon>
    </lineage>
</organism>
<dbReference type="AlphaFoldDB" id="A0A939G9S4"/>
<dbReference type="EMBL" id="JAFMYV010000001">
    <property type="protein sequence ID" value="MBO0935082.1"/>
    <property type="molecule type" value="Genomic_DNA"/>
</dbReference>
<evidence type="ECO:0000313" key="2">
    <source>
        <dbReference type="Proteomes" id="UP000664034"/>
    </source>
</evidence>
<protein>
    <submittedName>
        <fullName evidence="1">Uncharacterized protein</fullName>
    </submittedName>
</protein>
<reference evidence="1" key="1">
    <citation type="submission" date="2021-03" db="EMBL/GenBank/DDBJ databases">
        <title>Fibrella sp. HMF5335 genome sequencing and assembly.</title>
        <authorList>
            <person name="Kang H."/>
            <person name="Kim H."/>
            <person name="Bae S."/>
            <person name="Joh K."/>
        </authorList>
    </citation>
    <scope>NUCLEOTIDE SEQUENCE</scope>
    <source>
        <strain evidence="1">HMF5335</strain>
    </source>
</reference>
<dbReference type="RefSeq" id="WP_207362653.1">
    <property type="nucleotide sequence ID" value="NZ_JAFMYV010000001.1"/>
</dbReference>
<keyword evidence="2" id="KW-1185">Reference proteome</keyword>
<dbReference type="Proteomes" id="UP000664034">
    <property type="component" value="Unassembled WGS sequence"/>
</dbReference>
<gene>
    <name evidence="1" type="ORF">J2I47_00850</name>
</gene>
<name>A0A939G9S4_9BACT</name>
<proteinExistence type="predicted"/>
<accession>A0A939G9S4</accession>
<comment type="caution">
    <text evidence="1">The sequence shown here is derived from an EMBL/GenBank/DDBJ whole genome shotgun (WGS) entry which is preliminary data.</text>
</comment>
<sequence length="154" mass="17197">MSQADVDIFYAAIRRQEGFEVFIIASLDSESDFVHWPTGILIDGSSITKTGISDVANFEAHHQLMAFKSAIYRVLIHRIANGQALTQSDVQAAVDYSVQHQLWFDCIAVTQQAVDRVLDLLSLSAITGEQAKRRCQAIDRAAQRLERGFVTHPH</sequence>